<dbReference type="PANTHER" id="PTHR45786:SF74">
    <property type="entry name" value="ATP-DEPENDENT DNA HELICASE"/>
    <property type="match status" value="1"/>
</dbReference>
<comment type="caution">
    <text evidence="4">The sequence shown here is derived from an EMBL/GenBank/DDBJ whole genome shotgun (WGS) entry which is preliminary data.</text>
</comment>
<dbReference type="SUPFAM" id="SSF52540">
    <property type="entry name" value="P-loop containing nucleoside triphosphate hydrolases"/>
    <property type="match status" value="1"/>
</dbReference>
<keyword evidence="1" id="KW-0067">ATP-binding</keyword>
<keyword evidence="1" id="KW-0347">Helicase</keyword>
<accession>A0AAV6X4Q9</accession>
<dbReference type="GO" id="GO:0005524">
    <property type="term" value="F:ATP binding"/>
    <property type="evidence" value="ECO:0007669"/>
    <property type="project" value="UniProtKB-KW"/>
</dbReference>
<dbReference type="Proteomes" id="UP000826271">
    <property type="component" value="Unassembled WGS sequence"/>
</dbReference>
<evidence type="ECO:0000256" key="1">
    <source>
        <dbReference type="RuleBase" id="RU363044"/>
    </source>
</evidence>
<evidence type="ECO:0000259" key="2">
    <source>
        <dbReference type="Pfam" id="PF05970"/>
    </source>
</evidence>
<feature type="domain" description="DNA helicase Pif1-like DEAD-box helicase" evidence="2">
    <location>
        <begin position="402"/>
        <end position="605"/>
    </location>
</feature>
<dbReference type="GO" id="GO:0006281">
    <property type="term" value="P:DNA repair"/>
    <property type="evidence" value="ECO:0007669"/>
    <property type="project" value="UniProtKB-KW"/>
</dbReference>
<gene>
    <name evidence="4" type="ORF">BUALT_Bualt10G0066100</name>
</gene>
<dbReference type="GO" id="GO:0006310">
    <property type="term" value="P:DNA recombination"/>
    <property type="evidence" value="ECO:0007669"/>
    <property type="project" value="UniProtKB-KW"/>
</dbReference>
<dbReference type="GO" id="GO:0043139">
    <property type="term" value="F:5'-3' DNA helicase activity"/>
    <property type="evidence" value="ECO:0007669"/>
    <property type="project" value="UniProtKB-EC"/>
</dbReference>
<dbReference type="EC" id="5.6.2.3" evidence="1"/>
<keyword evidence="1" id="KW-0378">Hydrolase</keyword>
<keyword evidence="1" id="KW-0233">DNA recombination</keyword>
<sequence>MFAFISTGGTIDREINNGGGPYVYRINGQNQHKIGSLLPPLGRNATFAQLYIYDTQNEIKNRMRAINQSDDSSSLDPGIVHGLKDMLDEYNPLAKAFRMARDRFQDSDYTPVSIRLIGQRNHDGRQYKLPTASEVAALIVGDGRQSMGNRDKIVETQTNRQRRINELHPSFMAMQYPILFPYAEDGFRTNIPRNTNFSAQIPAKRKWVTMREFHAYQNENRECEGDTLIHGGRLYNQYIVDAWTCIQENNLNWVRNNQKKLRAELYKGLCDAVVGGDTTPCSTGRRFVLPSTFTASEASWRIFDFDIQFKRPAIERLSFHLPDEKTVIFNDDDELDDVLNRETVHKTMFTEWMEANKKYESARELTYAEFPTKWLAKPLDYWEVMMNGIKLYKKLEVGKQLGNGGLFFVYGSGGIGKTYLWKTIITRLRLQGKIVLAVASSGIASLLLPGGRMSHSKFKIPMTIDEDTTCKISQGTPLAELICKATLVIWDEAPMEHRNVCETVSRTFQDIIGYNFPEAKQKVFGGKSVVLGGDFRQILPVVIRGGREDIVAASINRSKDIWPYCQVFLLTTNMRLNDKSLDQVEAETMRNFGQWVLDLGDGKLPVYNFDDVDEPSWIKIPDNLLISSGGIPNHEIELKEGVPIILL</sequence>
<keyword evidence="1" id="KW-0547">Nucleotide-binding</keyword>
<organism evidence="4 5">
    <name type="scientific">Buddleja alternifolia</name>
    <dbReference type="NCBI Taxonomy" id="168488"/>
    <lineage>
        <taxon>Eukaryota</taxon>
        <taxon>Viridiplantae</taxon>
        <taxon>Streptophyta</taxon>
        <taxon>Embryophyta</taxon>
        <taxon>Tracheophyta</taxon>
        <taxon>Spermatophyta</taxon>
        <taxon>Magnoliopsida</taxon>
        <taxon>eudicotyledons</taxon>
        <taxon>Gunneridae</taxon>
        <taxon>Pentapetalae</taxon>
        <taxon>asterids</taxon>
        <taxon>lamiids</taxon>
        <taxon>Lamiales</taxon>
        <taxon>Scrophulariaceae</taxon>
        <taxon>Buddlejeae</taxon>
        <taxon>Buddleja</taxon>
    </lineage>
</organism>
<name>A0AAV6X4Q9_9LAMI</name>
<dbReference type="InterPro" id="IPR025476">
    <property type="entry name" value="Helitron_helicase-like"/>
</dbReference>
<dbReference type="Gene3D" id="3.40.50.300">
    <property type="entry name" value="P-loop containing nucleotide triphosphate hydrolases"/>
    <property type="match status" value="1"/>
</dbReference>
<comment type="cofactor">
    <cofactor evidence="1">
        <name>Mg(2+)</name>
        <dbReference type="ChEBI" id="CHEBI:18420"/>
    </cofactor>
</comment>
<keyword evidence="5" id="KW-1185">Reference proteome</keyword>
<dbReference type="Pfam" id="PF05970">
    <property type="entry name" value="PIF1"/>
    <property type="match status" value="1"/>
</dbReference>
<feature type="domain" description="Helitron helicase-like" evidence="3">
    <location>
        <begin position="220"/>
        <end position="301"/>
    </location>
</feature>
<comment type="catalytic activity">
    <reaction evidence="1">
        <text>ATP + H2O = ADP + phosphate + H(+)</text>
        <dbReference type="Rhea" id="RHEA:13065"/>
        <dbReference type="ChEBI" id="CHEBI:15377"/>
        <dbReference type="ChEBI" id="CHEBI:15378"/>
        <dbReference type="ChEBI" id="CHEBI:30616"/>
        <dbReference type="ChEBI" id="CHEBI:43474"/>
        <dbReference type="ChEBI" id="CHEBI:456216"/>
        <dbReference type="EC" id="5.6.2.3"/>
    </reaction>
</comment>
<dbReference type="PANTHER" id="PTHR45786">
    <property type="entry name" value="DNA BINDING PROTEIN-LIKE"/>
    <property type="match status" value="1"/>
</dbReference>
<dbReference type="AlphaFoldDB" id="A0AAV6X4Q9"/>
<dbReference type="InterPro" id="IPR027417">
    <property type="entry name" value="P-loop_NTPase"/>
</dbReference>
<dbReference type="Pfam" id="PF14214">
    <property type="entry name" value="Helitron_like_N"/>
    <property type="match status" value="1"/>
</dbReference>
<dbReference type="EMBL" id="WHWC01000010">
    <property type="protein sequence ID" value="KAG8375109.1"/>
    <property type="molecule type" value="Genomic_DNA"/>
</dbReference>
<proteinExistence type="inferred from homology"/>
<protein>
    <recommendedName>
        <fullName evidence="1">ATP-dependent DNA helicase</fullName>
        <ecNumber evidence="1">5.6.2.3</ecNumber>
    </recommendedName>
</protein>
<evidence type="ECO:0000313" key="4">
    <source>
        <dbReference type="EMBL" id="KAG8375109.1"/>
    </source>
</evidence>
<keyword evidence="1" id="KW-0227">DNA damage</keyword>
<dbReference type="InterPro" id="IPR010285">
    <property type="entry name" value="DNA_helicase_pif1-like_DEAD"/>
</dbReference>
<evidence type="ECO:0000259" key="3">
    <source>
        <dbReference type="Pfam" id="PF14214"/>
    </source>
</evidence>
<dbReference type="GO" id="GO:0000723">
    <property type="term" value="P:telomere maintenance"/>
    <property type="evidence" value="ECO:0007669"/>
    <property type="project" value="InterPro"/>
</dbReference>
<comment type="similarity">
    <text evidence="1">Belongs to the helicase family.</text>
</comment>
<reference evidence="4" key="1">
    <citation type="submission" date="2019-10" db="EMBL/GenBank/DDBJ databases">
        <authorList>
            <person name="Zhang R."/>
            <person name="Pan Y."/>
            <person name="Wang J."/>
            <person name="Ma R."/>
            <person name="Yu S."/>
        </authorList>
    </citation>
    <scope>NUCLEOTIDE SEQUENCE</scope>
    <source>
        <strain evidence="4">LA-IB0</strain>
        <tissue evidence="4">Leaf</tissue>
    </source>
</reference>
<keyword evidence="1" id="KW-0234">DNA repair</keyword>
<evidence type="ECO:0000313" key="5">
    <source>
        <dbReference type="Proteomes" id="UP000826271"/>
    </source>
</evidence>
<dbReference type="GO" id="GO:0016787">
    <property type="term" value="F:hydrolase activity"/>
    <property type="evidence" value="ECO:0007669"/>
    <property type="project" value="UniProtKB-KW"/>
</dbReference>